<dbReference type="EMBL" id="GL871090">
    <property type="protein sequence ID" value="EGC34628.1"/>
    <property type="molecule type" value="Genomic_DNA"/>
</dbReference>
<feature type="region of interest" description="Disordered" evidence="1">
    <location>
        <begin position="1"/>
        <end position="22"/>
    </location>
</feature>
<dbReference type="OrthoDB" id="10456551at2759"/>
<keyword evidence="4" id="KW-1185">Reference proteome</keyword>
<feature type="compositionally biased region" description="Polar residues" evidence="1">
    <location>
        <begin position="292"/>
        <end position="309"/>
    </location>
</feature>
<name>F0ZN67_DICPU</name>
<dbReference type="AlphaFoldDB" id="F0ZN67"/>
<evidence type="ECO:0000313" key="4">
    <source>
        <dbReference type="Proteomes" id="UP000001064"/>
    </source>
</evidence>
<feature type="compositionally biased region" description="Low complexity" evidence="1">
    <location>
        <begin position="324"/>
        <end position="356"/>
    </location>
</feature>
<dbReference type="GeneID" id="10499459"/>
<protein>
    <recommendedName>
        <fullName evidence="2">GRAM domain-containing protein</fullName>
    </recommendedName>
</protein>
<dbReference type="Proteomes" id="UP000001064">
    <property type="component" value="Unassembled WGS sequence"/>
</dbReference>
<feature type="domain" description="GRAM" evidence="2">
    <location>
        <begin position="160"/>
        <end position="254"/>
    </location>
</feature>
<feature type="compositionally biased region" description="Low complexity" evidence="1">
    <location>
        <begin position="8"/>
        <end position="20"/>
    </location>
</feature>
<dbReference type="FunCoup" id="F0ZN67">
    <property type="interactions" value="229"/>
</dbReference>
<proteinExistence type="predicted"/>
<feature type="region of interest" description="Disordered" evidence="1">
    <location>
        <begin position="276"/>
        <end position="390"/>
    </location>
</feature>
<accession>F0ZN67</accession>
<dbReference type="eggNOG" id="ENOG502RFSM">
    <property type="taxonomic scope" value="Eukaryota"/>
</dbReference>
<evidence type="ECO:0000259" key="2">
    <source>
        <dbReference type="Pfam" id="PF02893"/>
    </source>
</evidence>
<evidence type="ECO:0000256" key="1">
    <source>
        <dbReference type="SAM" id="MobiDB-lite"/>
    </source>
</evidence>
<dbReference type="Gene3D" id="2.30.29.30">
    <property type="entry name" value="Pleckstrin-homology domain (PH domain)/Phosphotyrosine-binding domain (PTB)"/>
    <property type="match status" value="1"/>
</dbReference>
<dbReference type="InParanoid" id="F0ZN67"/>
<organism evidence="3 4">
    <name type="scientific">Dictyostelium purpureum</name>
    <name type="common">Slime mold</name>
    <dbReference type="NCBI Taxonomy" id="5786"/>
    <lineage>
        <taxon>Eukaryota</taxon>
        <taxon>Amoebozoa</taxon>
        <taxon>Evosea</taxon>
        <taxon>Eumycetozoa</taxon>
        <taxon>Dictyostelia</taxon>
        <taxon>Dictyosteliales</taxon>
        <taxon>Dictyosteliaceae</taxon>
        <taxon>Dictyostelium</taxon>
    </lineage>
</organism>
<dbReference type="OMA" id="YHIHFKK"/>
<dbReference type="InterPro" id="IPR004182">
    <property type="entry name" value="GRAM"/>
</dbReference>
<dbReference type="Pfam" id="PF02893">
    <property type="entry name" value="GRAM"/>
    <property type="match status" value="1"/>
</dbReference>
<dbReference type="VEuPathDB" id="AmoebaDB:DICPUDRAFT_88234"/>
<dbReference type="KEGG" id="dpp:DICPUDRAFT_88234"/>
<sequence>MGRSRRGSITNSQSDISSSESDNEVLKRHMKLDEAILYCEGCSLKTGAMKNFKLRYNTFGLTNSAICFYGSFSLKKKRKIIPFKSISDVEWLEDDSVKLVVPRENRDKPKNYHIHFKKSHGGSPYRLIESRWQASKLDPLSRLSSGEELYRNPTNQNLLKHFQNIPRDERIEHQYRCRIKGSITQNYGILFTTQTRILFMSIDTTFKCEEIKYENVIEISESLPTKGKLKKSILIKIGKDRTYAFSSFENKEEVLVQLAQSWGNYKNNKKSVTVSTSSVQNTSNTYKMEQPNLPTNSKNSTWTQVSAPKNNNSLAPQPSPSPSPSSSAPSSPRPSSNASKTTTPQSTTTNNNNNNTASIPKPPSTPLLNEKSNVKYGDRVDKVFPKETSTELRQQEEIKAKGKQVKNRGCCSLFF</sequence>
<feature type="compositionally biased region" description="Basic and acidic residues" evidence="1">
    <location>
        <begin position="372"/>
        <end position="390"/>
    </location>
</feature>
<gene>
    <name evidence="3" type="ORF">DICPUDRAFT_88234</name>
</gene>
<evidence type="ECO:0000313" key="3">
    <source>
        <dbReference type="EMBL" id="EGC34628.1"/>
    </source>
</evidence>
<feature type="compositionally biased region" description="Low complexity" evidence="1">
    <location>
        <begin position="276"/>
        <end position="285"/>
    </location>
</feature>
<dbReference type="RefSeq" id="XP_003288853.1">
    <property type="nucleotide sequence ID" value="XM_003288805.1"/>
</dbReference>
<reference evidence="4" key="1">
    <citation type="journal article" date="2011" name="Genome Biol.">
        <title>Comparative genomics of the social amoebae Dictyostelium discoideum and Dictyostelium purpureum.</title>
        <authorList>
            <consortium name="US DOE Joint Genome Institute (JGI-PGF)"/>
            <person name="Sucgang R."/>
            <person name="Kuo A."/>
            <person name="Tian X."/>
            <person name="Salerno W."/>
            <person name="Parikh A."/>
            <person name="Feasley C.L."/>
            <person name="Dalin E."/>
            <person name="Tu H."/>
            <person name="Huang E."/>
            <person name="Barry K."/>
            <person name="Lindquist E."/>
            <person name="Shapiro H."/>
            <person name="Bruce D."/>
            <person name="Schmutz J."/>
            <person name="Salamov A."/>
            <person name="Fey P."/>
            <person name="Gaudet P."/>
            <person name="Anjard C."/>
            <person name="Babu M.M."/>
            <person name="Basu S."/>
            <person name="Bushmanova Y."/>
            <person name="van der Wel H."/>
            <person name="Katoh-Kurasawa M."/>
            <person name="Dinh C."/>
            <person name="Coutinho P.M."/>
            <person name="Saito T."/>
            <person name="Elias M."/>
            <person name="Schaap P."/>
            <person name="Kay R.R."/>
            <person name="Henrissat B."/>
            <person name="Eichinger L."/>
            <person name="Rivero F."/>
            <person name="Putnam N.H."/>
            <person name="West C.M."/>
            <person name="Loomis W.F."/>
            <person name="Chisholm R.L."/>
            <person name="Shaulsky G."/>
            <person name="Strassmann J.E."/>
            <person name="Queller D.C."/>
            <person name="Kuspa A."/>
            <person name="Grigoriev I.V."/>
        </authorList>
    </citation>
    <scope>NUCLEOTIDE SEQUENCE [LARGE SCALE GENOMIC DNA]</scope>
    <source>
        <strain evidence="4">QSDP1</strain>
    </source>
</reference>
<dbReference type="InterPro" id="IPR011993">
    <property type="entry name" value="PH-like_dom_sf"/>
</dbReference>